<feature type="domain" description="ABC transporter" evidence="11">
    <location>
        <begin position="1285"/>
        <end position="1561"/>
    </location>
</feature>
<feature type="domain" description="ABC transmembrane type-1" evidence="12">
    <location>
        <begin position="963"/>
        <end position="1249"/>
    </location>
</feature>
<feature type="transmembrane region" description="Helical" evidence="10">
    <location>
        <begin position="41"/>
        <end position="67"/>
    </location>
</feature>
<dbReference type="InterPro" id="IPR036640">
    <property type="entry name" value="ABC1_TM_sf"/>
</dbReference>
<dbReference type="InterPro" id="IPR003593">
    <property type="entry name" value="AAA+_ATPase"/>
</dbReference>
<protein>
    <recommendedName>
        <fullName evidence="15">P-loop containing nucleoside triphosphate hydrolase protein</fullName>
    </recommendedName>
</protein>
<evidence type="ECO:0000259" key="11">
    <source>
        <dbReference type="PROSITE" id="PS50893"/>
    </source>
</evidence>
<dbReference type="GO" id="GO:0000329">
    <property type="term" value="C:fungal-type vacuole membrane"/>
    <property type="evidence" value="ECO:0007669"/>
    <property type="project" value="UniProtKB-ARBA"/>
</dbReference>
<evidence type="ECO:0000256" key="8">
    <source>
        <dbReference type="ARBA" id="ARBA00023136"/>
    </source>
</evidence>
<dbReference type="SUPFAM" id="SSF90123">
    <property type="entry name" value="ABC transporter transmembrane region"/>
    <property type="match status" value="2"/>
</dbReference>
<feature type="transmembrane region" description="Helical" evidence="10">
    <location>
        <begin position="505"/>
        <end position="530"/>
    </location>
</feature>
<feature type="compositionally biased region" description="Polar residues" evidence="9">
    <location>
        <begin position="879"/>
        <end position="895"/>
    </location>
</feature>
<keyword evidence="6" id="KW-0067">ATP-binding</keyword>
<evidence type="ECO:0008006" key="15">
    <source>
        <dbReference type="Google" id="ProtNLM"/>
    </source>
</evidence>
<feature type="transmembrane region" description="Helical" evidence="10">
    <location>
        <begin position="961"/>
        <end position="983"/>
    </location>
</feature>
<dbReference type="OrthoDB" id="6500128at2759"/>
<evidence type="ECO:0000256" key="2">
    <source>
        <dbReference type="ARBA" id="ARBA00022448"/>
    </source>
</evidence>
<feature type="domain" description="ABC transporter" evidence="11">
    <location>
        <begin position="637"/>
        <end position="864"/>
    </location>
</feature>
<evidence type="ECO:0000259" key="12">
    <source>
        <dbReference type="PROSITE" id="PS50929"/>
    </source>
</evidence>
<evidence type="ECO:0000256" key="6">
    <source>
        <dbReference type="ARBA" id="ARBA00022840"/>
    </source>
</evidence>
<evidence type="ECO:0000256" key="5">
    <source>
        <dbReference type="ARBA" id="ARBA00022741"/>
    </source>
</evidence>
<accession>A0A9P6G591</accession>
<dbReference type="CDD" id="cd18603">
    <property type="entry name" value="ABC_6TM_MRP1_2_3_6_D2_like"/>
    <property type="match status" value="1"/>
</dbReference>
<keyword evidence="5" id="KW-0547">Nucleotide-binding</keyword>
<dbReference type="InterPro" id="IPR044746">
    <property type="entry name" value="ABCC_6TM_D1"/>
</dbReference>
<dbReference type="Proteomes" id="UP000780801">
    <property type="component" value="Unassembled WGS sequence"/>
</dbReference>
<feature type="transmembrane region" description="Helical" evidence="10">
    <location>
        <begin position="413"/>
        <end position="439"/>
    </location>
</feature>
<dbReference type="SMART" id="SM00382">
    <property type="entry name" value="AAA"/>
    <property type="match status" value="2"/>
</dbReference>
<dbReference type="PROSITE" id="PS00211">
    <property type="entry name" value="ABC_TRANSPORTER_1"/>
    <property type="match status" value="2"/>
</dbReference>
<keyword evidence="14" id="KW-1185">Reference proteome</keyword>
<reference evidence="13" key="1">
    <citation type="journal article" date="2020" name="Fungal Divers.">
        <title>Resolving the Mortierellaceae phylogeny through synthesis of multi-gene phylogenetics and phylogenomics.</title>
        <authorList>
            <person name="Vandepol N."/>
            <person name="Liber J."/>
            <person name="Desiro A."/>
            <person name="Na H."/>
            <person name="Kennedy M."/>
            <person name="Barry K."/>
            <person name="Grigoriev I.V."/>
            <person name="Miller A.N."/>
            <person name="O'Donnell K."/>
            <person name="Stajich J.E."/>
            <person name="Bonito G."/>
        </authorList>
    </citation>
    <scope>NUCLEOTIDE SEQUENCE</scope>
    <source>
        <strain evidence="13">KOD1015</strain>
    </source>
</reference>
<evidence type="ECO:0000256" key="3">
    <source>
        <dbReference type="ARBA" id="ARBA00022692"/>
    </source>
</evidence>
<dbReference type="CDD" id="cd18579">
    <property type="entry name" value="ABC_6TM_ABCC_D1"/>
    <property type="match status" value="1"/>
</dbReference>
<sequence>MLSTSSFQATGCLNEPTSTLFHSHLNNTIQTLESTDLIQVAISWLMVHGGYLTLLGGPATVATVVFLARIQWLKTNSLPHAFGRTNWIYWPTQLFIGIGCTILVGLAYTLIINKVHFNGMLPSVVLMVLAWATAITLNKFEHRYSVRSSDALFMYFVITIVTSAITIFIMHLDMASNDMNSRELSEPASAVVVYRFWTTFIIAISVGFFVEALPRDQTKVQRLARENSVISDQELSNLFSRISYSHFQKTVSLGAKRPLTGGDLHHITPANMMTEVHFKRISKSWEEEVAESVVAKRPPWYLIRFINDYAEAVRTEVEPPPRRIGFVIAGMMAFFSMITTVCLSISYQGNMDLGISGRAATVAMIYRKAMKLSPHARQQCSLGDITNLMSVDAERWIEAGRYMPPLVTVPLELIFAVVLLYRLLGWPIIAGLSMFLIVIPTQAKLGKMMNTLQESYLRWMDSRIRLMAEVLSNIKIVKLYCWETPFRNKIDAARSRELVGLKSLVIIRSFLSIVYSSMTMLIALVTFGVYSVAGGPNMTPGAMTPEVIFVSIAIFNLMNRPLGLISQMIFRSIAVSVSMGRIQEFLLKEEIDSDAVQKFSRQEQPLDPDSSRPLALVIDQGTFSWEKARVPSTLEENERQPILSAPHNSLYATKPVLLDINLKIHDGSLTAIVGRIGQGKSSLLNAIMGEMYKLHGAVSVYGDMAYVPQQAWIINASVRDNILLGKPFDQEKYKRIVSAAGLVPDLQVLPAGDQTEIGERGINLSGGQKQRVSLARAAYQDADVYLFDDPLSAVDAHVDQHLWQNLIGPEGLLKNKTRLLVTHGIHHLEHVDNIIFLRDGQIAEHGEYHELMEAHRTFYQLITEFSTSRKNPQRKKKQSPTGSNSQYGAVSMSKSNDAEVRQEGCDEYDSDSNEIETIVEGTNEKEDRPRRRELIADEKMEDGKVGWGVLRTYLKAASYRNVFICVLFVVVAQVAQISTNFWLRYWMKDAEERKREDQQPRPVAFYLLGYGSLVFLYMFLDVTVSYITWVACGLRASKVIHNQLLTHVLRLPMSFFDTTPMGRVINRFSSDISSIDDKLPSEINNFFVFFALIVGTLAVIAYSTPLFLIAVPPLAAAYLVVQDYFIRSSSSLKRMASVSKSPLYQHFSESLAGVSSIQTISGLRDQLTRKNDDIADDIIIRHYAYSLDNRWLQIRLETLGVATVFIAASLAVSSAGVLDASLVGLSLSYSSNMIIFINYFVRSVSEMQNLLVSVERTQEYVEKPTEAPMETSTYRLEGWPRHGRVVFKNYSARYREGLDLVVKDISFEIQPSEKVGIVGRTGAGKSSLTLALFRIIEAADSFWALASDPTTEHMTADDIIAIRERRQKLSGSSDNTLCQESGGSIEIDGIDISTMGLRELRQHLAIIPQDPTIFAGTVRDNLDPFEEHSDLELWEALERAHLKQYVASLEGGLMFEMTQNGDNFSVGQRSLICLARAILRKTKVLILDEATAAVDVETDDLIQKTIRREFKDRTILTIAHRIKTIMDSDKVLVLDKGRVQEFDPPSELLGRETSLFKQLAHQAGIVEDQTITS</sequence>
<dbReference type="SUPFAM" id="SSF52540">
    <property type="entry name" value="P-loop containing nucleoside triphosphate hydrolases"/>
    <property type="match status" value="3"/>
</dbReference>
<dbReference type="FunFam" id="1.20.1560.10:FF:000010">
    <property type="entry name" value="Multidrug resistance-associated ABC transporter"/>
    <property type="match status" value="1"/>
</dbReference>
<dbReference type="CDD" id="cd03244">
    <property type="entry name" value="ABCC_MRP_domain2"/>
    <property type="match status" value="1"/>
</dbReference>
<feature type="transmembrane region" description="Helical" evidence="10">
    <location>
        <begin position="87"/>
        <end position="108"/>
    </location>
</feature>
<keyword evidence="2" id="KW-0813">Transport</keyword>
<dbReference type="FunFam" id="3.40.50.300:FF:000163">
    <property type="entry name" value="Multidrug resistance-associated protein member 4"/>
    <property type="match status" value="1"/>
</dbReference>
<dbReference type="PROSITE" id="PS50893">
    <property type="entry name" value="ABC_TRANSPORTER_2"/>
    <property type="match status" value="2"/>
</dbReference>
<dbReference type="CDD" id="cd03250">
    <property type="entry name" value="ABCC_MRP_domain1"/>
    <property type="match status" value="1"/>
</dbReference>
<feature type="transmembrane region" description="Helical" evidence="10">
    <location>
        <begin position="1083"/>
        <end position="1101"/>
    </location>
</feature>
<evidence type="ECO:0000256" key="9">
    <source>
        <dbReference type="SAM" id="MobiDB-lite"/>
    </source>
</evidence>
<dbReference type="Gene3D" id="1.20.1560.10">
    <property type="entry name" value="ABC transporter type 1, transmembrane domain"/>
    <property type="match status" value="2"/>
</dbReference>
<proteinExistence type="predicted"/>
<dbReference type="Pfam" id="PF00664">
    <property type="entry name" value="ABC_membrane"/>
    <property type="match status" value="2"/>
</dbReference>
<comment type="caution">
    <text evidence="13">The sequence shown here is derived from an EMBL/GenBank/DDBJ whole genome shotgun (WGS) entry which is preliminary data.</text>
</comment>
<dbReference type="GO" id="GO:0016887">
    <property type="term" value="F:ATP hydrolysis activity"/>
    <property type="evidence" value="ECO:0007669"/>
    <property type="project" value="InterPro"/>
</dbReference>
<dbReference type="InterPro" id="IPR050173">
    <property type="entry name" value="ABC_transporter_C-like"/>
</dbReference>
<name>A0A9P6G591_9FUNG</name>
<evidence type="ECO:0000313" key="13">
    <source>
        <dbReference type="EMBL" id="KAF9586536.1"/>
    </source>
</evidence>
<feature type="region of interest" description="Disordered" evidence="9">
    <location>
        <begin position="867"/>
        <end position="907"/>
    </location>
</feature>
<feature type="transmembrane region" description="Helical" evidence="10">
    <location>
        <begin position="542"/>
        <end position="558"/>
    </location>
</feature>
<dbReference type="InterPro" id="IPR003439">
    <property type="entry name" value="ABC_transporter-like_ATP-bd"/>
</dbReference>
<keyword evidence="8 10" id="KW-0472">Membrane</keyword>
<feature type="transmembrane region" description="Helical" evidence="10">
    <location>
        <begin position="192"/>
        <end position="213"/>
    </location>
</feature>
<gene>
    <name evidence="13" type="ORF">BGW38_002777</name>
</gene>
<comment type="subcellular location">
    <subcellularLocation>
        <location evidence="1">Vacuole membrane</location>
        <topology evidence="1">Multi-pass membrane protein</topology>
    </subcellularLocation>
</comment>
<dbReference type="EMBL" id="JAABOA010000020">
    <property type="protein sequence ID" value="KAF9586536.1"/>
    <property type="molecule type" value="Genomic_DNA"/>
</dbReference>
<feature type="domain" description="ABC transmembrane type-1" evidence="12">
    <location>
        <begin position="298"/>
        <end position="569"/>
    </location>
</feature>
<feature type="transmembrane region" description="Helical" evidence="10">
    <location>
        <begin position="120"/>
        <end position="140"/>
    </location>
</feature>
<evidence type="ECO:0000256" key="10">
    <source>
        <dbReference type="SAM" id="Phobius"/>
    </source>
</evidence>
<dbReference type="GO" id="GO:0140359">
    <property type="term" value="F:ABC-type transporter activity"/>
    <property type="evidence" value="ECO:0007669"/>
    <property type="project" value="InterPro"/>
</dbReference>
<evidence type="ECO:0000313" key="14">
    <source>
        <dbReference type="Proteomes" id="UP000780801"/>
    </source>
</evidence>
<keyword evidence="7 10" id="KW-1133">Transmembrane helix</keyword>
<dbReference type="InterPro" id="IPR027417">
    <property type="entry name" value="P-loop_NTPase"/>
</dbReference>
<evidence type="ECO:0000256" key="7">
    <source>
        <dbReference type="ARBA" id="ARBA00022989"/>
    </source>
</evidence>
<dbReference type="Gene3D" id="3.40.50.300">
    <property type="entry name" value="P-loop containing nucleotide triphosphate hydrolases"/>
    <property type="match status" value="2"/>
</dbReference>
<dbReference type="InterPro" id="IPR011527">
    <property type="entry name" value="ABC1_TM_dom"/>
</dbReference>
<keyword evidence="3 10" id="KW-0812">Transmembrane</keyword>
<feature type="transmembrane region" description="Helical" evidence="10">
    <location>
        <begin position="152"/>
        <end position="172"/>
    </location>
</feature>
<evidence type="ECO:0000256" key="1">
    <source>
        <dbReference type="ARBA" id="ARBA00004128"/>
    </source>
</evidence>
<evidence type="ECO:0000256" key="4">
    <source>
        <dbReference type="ARBA" id="ARBA00022737"/>
    </source>
</evidence>
<dbReference type="PANTHER" id="PTHR24223:SF443">
    <property type="entry name" value="MULTIDRUG-RESISTANCE LIKE PROTEIN 1, ISOFORM I"/>
    <property type="match status" value="1"/>
</dbReference>
<feature type="transmembrane region" description="Helical" evidence="10">
    <location>
        <begin position="1003"/>
        <end position="1029"/>
    </location>
</feature>
<feature type="transmembrane region" description="Helical" evidence="10">
    <location>
        <begin position="324"/>
        <end position="347"/>
    </location>
</feature>
<dbReference type="Pfam" id="PF00005">
    <property type="entry name" value="ABC_tran"/>
    <property type="match status" value="3"/>
</dbReference>
<dbReference type="FunFam" id="3.40.50.300:FF:000997">
    <property type="entry name" value="Multidrug resistance-associated protein 1"/>
    <property type="match status" value="1"/>
</dbReference>
<dbReference type="PROSITE" id="PS50929">
    <property type="entry name" value="ABC_TM1F"/>
    <property type="match status" value="2"/>
</dbReference>
<dbReference type="InterPro" id="IPR017871">
    <property type="entry name" value="ABC_transporter-like_CS"/>
</dbReference>
<organism evidence="13 14">
    <name type="scientific">Lunasporangiospora selenospora</name>
    <dbReference type="NCBI Taxonomy" id="979761"/>
    <lineage>
        <taxon>Eukaryota</taxon>
        <taxon>Fungi</taxon>
        <taxon>Fungi incertae sedis</taxon>
        <taxon>Mucoromycota</taxon>
        <taxon>Mortierellomycotina</taxon>
        <taxon>Mortierellomycetes</taxon>
        <taxon>Mortierellales</taxon>
        <taxon>Mortierellaceae</taxon>
        <taxon>Lunasporangiospora</taxon>
    </lineage>
</organism>
<keyword evidence="4" id="KW-0677">Repeat</keyword>
<dbReference type="PANTHER" id="PTHR24223">
    <property type="entry name" value="ATP-BINDING CASSETTE SUB-FAMILY C"/>
    <property type="match status" value="1"/>
</dbReference>
<dbReference type="GO" id="GO:0005524">
    <property type="term" value="F:ATP binding"/>
    <property type="evidence" value="ECO:0007669"/>
    <property type="project" value="UniProtKB-KW"/>
</dbReference>